<dbReference type="Gene3D" id="3.40.50.1820">
    <property type="entry name" value="alpha/beta hydrolase"/>
    <property type="match status" value="1"/>
</dbReference>
<evidence type="ECO:0000313" key="3">
    <source>
        <dbReference type="Proteomes" id="UP000229901"/>
    </source>
</evidence>
<proteinExistence type="predicted"/>
<sequence>MQLVEFKNHKKNILRGIFSPAKSSQGVIFVHGLERNTSEYKFRNYWQALAGKATLFRFDFSGCGMSDGQFTDFTVEKSTEELALAVKKFKRLAPNLKNISLVGHSIAGAITLNYLQDPKHNLDKVILFGPAFNQTELLKYYFVRSVFKGKKNIDWSNYQRNFPAPAFAQYIATKKHLRKAHYVFNKFFQENVDLDYQDFFAGCQLDLKNLLIIQSKKDVKVPIQSNDKLPREIKQIVLKDADHDFERPDWVQQYLAKSIDFLIK</sequence>
<dbReference type="Pfam" id="PF12146">
    <property type="entry name" value="Hydrolase_4"/>
    <property type="match status" value="1"/>
</dbReference>
<comment type="caution">
    <text evidence="2">The sequence shown here is derived from an EMBL/GenBank/DDBJ whole genome shotgun (WGS) entry which is preliminary data.</text>
</comment>
<evidence type="ECO:0000259" key="1">
    <source>
        <dbReference type="Pfam" id="PF12146"/>
    </source>
</evidence>
<accession>A0A2H0V4D6</accession>
<dbReference type="InterPro" id="IPR022742">
    <property type="entry name" value="Hydrolase_4"/>
</dbReference>
<dbReference type="PANTHER" id="PTHR42886:SF29">
    <property type="entry name" value="PUMMELIG, ISOFORM A"/>
    <property type="match status" value="1"/>
</dbReference>
<dbReference type="AlphaFoldDB" id="A0A2H0V4D6"/>
<feature type="domain" description="Serine aminopeptidase S33" evidence="1">
    <location>
        <begin position="25"/>
        <end position="138"/>
    </location>
</feature>
<dbReference type="EMBL" id="PFAP01000028">
    <property type="protein sequence ID" value="PIR93943.1"/>
    <property type="molecule type" value="Genomic_DNA"/>
</dbReference>
<dbReference type="SUPFAM" id="SSF53474">
    <property type="entry name" value="alpha/beta-Hydrolases"/>
    <property type="match status" value="1"/>
</dbReference>
<gene>
    <name evidence="2" type="ORF">COT97_03880</name>
</gene>
<evidence type="ECO:0000313" key="2">
    <source>
        <dbReference type="EMBL" id="PIR93943.1"/>
    </source>
</evidence>
<name>A0A2H0V4D6_9BACT</name>
<organism evidence="2 3">
    <name type="scientific">Candidatus Falkowbacteria bacterium CG10_big_fil_rev_8_21_14_0_10_39_11</name>
    <dbReference type="NCBI Taxonomy" id="1974565"/>
    <lineage>
        <taxon>Bacteria</taxon>
        <taxon>Candidatus Falkowiibacteriota</taxon>
    </lineage>
</organism>
<dbReference type="PANTHER" id="PTHR42886">
    <property type="entry name" value="RE40534P-RELATED"/>
    <property type="match status" value="1"/>
</dbReference>
<reference evidence="3" key="1">
    <citation type="submission" date="2017-09" db="EMBL/GenBank/DDBJ databases">
        <title>Depth-based differentiation of microbial function through sediment-hosted aquifers and enrichment of novel symbionts in the deep terrestrial subsurface.</title>
        <authorList>
            <person name="Probst A.J."/>
            <person name="Ladd B."/>
            <person name="Jarett J.K."/>
            <person name="Geller-Mcgrath D.E."/>
            <person name="Sieber C.M.K."/>
            <person name="Emerson J.B."/>
            <person name="Anantharaman K."/>
            <person name="Thomas B.C."/>
            <person name="Malmstrom R."/>
            <person name="Stieglmeier M."/>
            <person name="Klingl A."/>
            <person name="Woyke T."/>
            <person name="Ryan C.M."/>
            <person name="Banfield J.F."/>
        </authorList>
    </citation>
    <scope>NUCLEOTIDE SEQUENCE [LARGE SCALE GENOMIC DNA]</scope>
</reference>
<protein>
    <recommendedName>
        <fullName evidence="1">Serine aminopeptidase S33 domain-containing protein</fullName>
    </recommendedName>
</protein>
<dbReference type="InterPro" id="IPR029058">
    <property type="entry name" value="AB_hydrolase_fold"/>
</dbReference>
<dbReference type="Proteomes" id="UP000229901">
    <property type="component" value="Unassembled WGS sequence"/>
</dbReference>